<evidence type="ECO:0000313" key="1">
    <source>
        <dbReference type="EMBL" id="KAF9648874.1"/>
    </source>
</evidence>
<proteinExistence type="predicted"/>
<accession>A0ACB6ZH13</accession>
<feature type="non-terminal residue" evidence="1">
    <location>
        <position position="328"/>
    </location>
</feature>
<comment type="caution">
    <text evidence="1">The sequence shown here is derived from an EMBL/GenBank/DDBJ whole genome shotgun (WGS) entry which is preliminary data.</text>
</comment>
<evidence type="ECO:0000313" key="2">
    <source>
        <dbReference type="Proteomes" id="UP000886501"/>
    </source>
</evidence>
<dbReference type="Proteomes" id="UP000886501">
    <property type="component" value="Unassembled WGS sequence"/>
</dbReference>
<name>A0ACB6ZH13_THEGA</name>
<gene>
    <name evidence="1" type="ORF">BDM02DRAFT_3084167</name>
</gene>
<reference evidence="1" key="2">
    <citation type="journal article" date="2020" name="Nat. Commun.">
        <title>Large-scale genome sequencing of mycorrhizal fungi provides insights into the early evolution of symbiotic traits.</title>
        <authorList>
            <person name="Miyauchi S."/>
            <person name="Kiss E."/>
            <person name="Kuo A."/>
            <person name="Drula E."/>
            <person name="Kohler A."/>
            <person name="Sanchez-Garcia M."/>
            <person name="Morin E."/>
            <person name="Andreopoulos B."/>
            <person name="Barry K.W."/>
            <person name="Bonito G."/>
            <person name="Buee M."/>
            <person name="Carver A."/>
            <person name="Chen C."/>
            <person name="Cichocki N."/>
            <person name="Clum A."/>
            <person name="Culley D."/>
            <person name="Crous P.W."/>
            <person name="Fauchery L."/>
            <person name="Girlanda M."/>
            <person name="Hayes R.D."/>
            <person name="Keri Z."/>
            <person name="LaButti K."/>
            <person name="Lipzen A."/>
            <person name="Lombard V."/>
            <person name="Magnuson J."/>
            <person name="Maillard F."/>
            <person name="Murat C."/>
            <person name="Nolan M."/>
            <person name="Ohm R.A."/>
            <person name="Pangilinan J."/>
            <person name="Pereira M.F."/>
            <person name="Perotto S."/>
            <person name="Peter M."/>
            <person name="Pfister S."/>
            <person name="Riley R."/>
            <person name="Sitrit Y."/>
            <person name="Stielow J.B."/>
            <person name="Szollosi G."/>
            <person name="Zifcakova L."/>
            <person name="Stursova M."/>
            <person name="Spatafora J.W."/>
            <person name="Tedersoo L."/>
            <person name="Vaario L.M."/>
            <person name="Yamada A."/>
            <person name="Yan M."/>
            <person name="Wang P."/>
            <person name="Xu J."/>
            <person name="Bruns T."/>
            <person name="Baldrian P."/>
            <person name="Vilgalys R."/>
            <person name="Dunand C."/>
            <person name="Henrissat B."/>
            <person name="Grigoriev I.V."/>
            <person name="Hibbett D."/>
            <person name="Nagy L.G."/>
            <person name="Martin F.M."/>
        </authorList>
    </citation>
    <scope>NUCLEOTIDE SEQUENCE</scope>
    <source>
        <strain evidence="1">P2</strain>
    </source>
</reference>
<feature type="non-terminal residue" evidence="1">
    <location>
        <position position="1"/>
    </location>
</feature>
<sequence>ASTPAPAPPPDPVTPEVLSQPEVVTATTPVLDSTSISEVVTSVNIPSALEIPPLNYGDLAALGFSNWTPVGFAQWSMELIQVSSGMSWLWTIATVTILSRLIIFPFHISAIRTTAKLTPYQPRLLQLRDEFRKVGNLTKDPIAVQKISLQQKKIYEEADVSLLTPFLNPLVQLPISLGLFFGIKRLCELPLEQLKVGGFGWITDLTVPDPMYALPLAMAALVNVQLSVGARDVTSDAAETHHLFNFLRVVSIVTVPFMASLPVGIVVYVVTNVVCMMAQSVILRVPSVRKALDIPKIPDHMYAAKPPTFLETAKFGVDWFKNKVTEAQ</sequence>
<protein>
    <submittedName>
        <fullName evidence="1">Uncharacterized protein</fullName>
    </submittedName>
</protein>
<keyword evidence="2" id="KW-1185">Reference proteome</keyword>
<organism evidence="1 2">
    <name type="scientific">Thelephora ganbajun</name>
    <name type="common">Ganba fungus</name>
    <dbReference type="NCBI Taxonomy" id="370292"/>
    <lineage>
        <taxon>Eukaryota</taxon>
        <taxon>Fungi</taxon>
        <taxon>Dikarya</taxon>
        <taxon>Basidiomycota</taxon>
        <taxon>Agaricomycotina</taxon>
        <taxon>Agaricomycetes</taxon>
        <taxon>Thelephorales</taxon>
        <taxon>Thelephoraceae</taxon>
        <taxon>Thelephora</taxon>
    </lineage>
</organism>
<dbReference type="EMBL" id="MU118006">
    <property type="protein sequence ID" value="KAF9648874.1"/>
    <property type="molecule type" value="Genomic_DNA"/>
</dbReference>
<reference evidence="1" key="1">
    <citation type="submission" date="2019-10" db="EMBL/GenBank/DDBJ databases">
        <authorList>
            <consortium name="DOE Joint Genome Institute"/>
            <person name="Kuo A."/>
            <person name="Miyauchi S."/>
            <person name="Kiss E."/>
            <person name="Drula E."/>
            <person name="Kohler A."/>
            <person name="Sanchez-Garcia M."/>
            <person name="Andreopoulos B."/>
            <person name="Barry K.W."/>
            <person name="Bonito G."/>
            <person name="Buee M."/>
            <person name="Carver A."/>
            <person name="Chen C."/>
            <person name="Cichocki N."/>
            <person name="Clum A."/>
            <person name="Culley D."/>
            <person name="Crous P.W."/>
            <person name="Fauchery L."/>
            <person name="Girlanda M."/>
            <person name="Hayes R."/>
            <person name="Keri Z."/>
            <person name="Labutti K."/>
            <person name="Lipzen A."/>
            <person name="Lombard V."/>
            <person name="Magnuson J."/>
            <person name="Maillard F."/>
            <person name="Morin E."/>
            <person name="Murat C."/>
            <person name="Nolan M."/>
            <person name="Ohm R."/>
            <person name="Pangilinan J."/>
            <person name="Pereira M."/>
            <person name="Perotto S."/>
            <person name="Peter M."/>
            <person name="Riley R."/>
            <person name="Sitrit Y."/>
            <person name="Stielow B."/>
            <person name="Szollosi G."/>
            <person name="Zifcakova L."/>
            <person name="Stursova M."/>
            <person name="Spatafora J.W."/>
            <person name="Tedersoo L."/>
            <person name="Vaario L.-M."/>
            <person name="Yamada A."/>
            <person name="Yan M."/>
            <person name="Wang P."/>
            <person name="Xu J."/>
            <person name="Bruns T."/>
            <person name="Baldrian P."/>
            <person name="Vilgalys R."/>
            <person name="Henrissat B."/>
            <person name="Grigoriev I.V."/>
            <person name="Hibbett D."/>
            <person name="Nagy L.G."/>
            <person name="Martin F.M."/>
        </authorList>
    </citation>
    <scope>NUCLEOTIDE SEQUENCE</scope>
    <source>
        <strain evidence="1">P2</strain>
    </source>
</reference>